<gene>
    <name evidence="2" type="ORF">GCM10010104_39080</name>
</gene>
<proteinExistence type="predicted"/>
<sequence>MLDSKDQTRLVVGLILLVLTEPFVPPRVDWGTAGMLWLVIWGAVVGVLAYPAAALWHRLTANRRGPASQGERSEGYALRHRCPDAALTVSGQRCSSGRKPK</sequence>
<name>A0ABN3DRF7_9ACTN</name>
<dbReference type="Proteomes" id="UP001501474">
    <property type="component" value="Unassembled WGS sequence"/>
</dbReference>
<reference evidence="2 3" key="1">
    <citation type="journal article" date="2019" name="Int. J. Syst. Evol. Microbiol.">
        <title>The Global Catalogue of Microorganisms (GCM) 10K type strain sequencing project: providing services to taxonomists for standard genome sequencing and annotation.</title>
        <authorList>
            <consortium name="The Broad Institute Genomics Platform"/>
            <consortium name="The Broad Institute Genome Sequencing Center for Infectious Disease"/>
            <person name="Wu L."/>
            <person name="Ma J."/>
        </authorList>
    </citation>
    <scope>NUCLEOTIDE SEQUENCE [LARGE SCALE GENOMIC DNA]</scope>
    <source>
        <strain evidence="2 3">JCM 3053</strain>
    </source>
</reference>
<keyword evidence="1" id="KW-0472">Membrane</keyword>
<keyword evidence="1" id="KW-1133">Transmembrane helix</keyword>
<accession>A0ABN3DRF7</accession>
<organism evidence="2 3">
    <name type="scientific">Streptomyces indiaensis</name>
    <dbReference type="NCBI Taxonomy" id="284033"/>
    <lineage>
        <taxon>Bacteria</taxon>
        <taxon>Bacillati</taxon>
        <taxon>Actinomycetota</taxon>
        <taxon>Actinomycetes</taxon>
        <taxon>Kitasatosporales</taxon>
        <taxon>Streptomycetaceae</taxon>
        <taxon>Streptomyces</taxon>
    </lineage>
</organism>
<evidence type="ECO:0008006" key="4">
    <source>
        <dbReference type="Google" id="ProtNLM"/>
    </source>
</evidence>
<dbReference type="EMBL" id="BAAART010000082">
    <property type="protein sequence ID" value="GAA2239944.1"/>
    <property type="molecule type" value="Genomic_DNA"/>
</dbReference>
<comment type="caution">
    <text evidence="2">The sequence shown here is derived from an EMBL/GenBank/DDBJ whole genome shotgun (WGS) entry which is preliminary data.</text>
</comment>
<evidence type="ECO:0000313" key="2">
    <source>
        <dbReference type="EMBL" id="GAA2239944.1"/>
    </source>
</evidence>
<protein>
    <recommendedName>
        <fullName evidence="4">DUF3311 domain-containing protein</fullName>
    </recommendedName>
</protein>
<evidence type="ECO:0000313" key="3">
    <source>
        <dbReference type="Proteomes" id="UP001501474"/>
    </source>
</evidence>
<keyword evidence="1" id="KW-0812">Transmembrane</keyword>
<keyword evidence="3" id="KW-1185">Reference proteome</keyword>
<feature type="transmembrane region" description="Helical" evidence="1">
    <location>
        <begin position="38"/>
        <end position="56"/>
    </location>
</feature>
<evidence type="ECO:0000256" key="1">
    <source>
        <dbReference type="SAM" id="Phobius"/>
    </source>
</evidence>